<comment type="caution">
    <text evidence="2">The sequence shown here is derived from an EMBL/GenBank/DDBJ whole genome shotgun (WGS) entry which is preliminary data.</text>
</comment>
<accession>A0ABN9PMF6</accession>
<reference evidence="2" key="1">
    <citation type="submission" date="2023-10" db="EMBL/GenBank/DDBJ databases">
        <authorList>
            <person name="Chen Y."/>
            <person name="Shah S."/>
            <person name="Dougan E. K."/>
            <person name="Thang M."/>
            <person name="Chan C."/>
        </authorList>
    </citation>
    <scope>NUCLEOTIDE SEQUENCE [LARGE SCALE GENOMIC DNA]</scope>
</reference>
<evidence type="ECO:0000313" key="3">
    <source>
        <dbReference type="EMBL" id="CAK0851104.1"/>
    </source>
</evidence>
<evidence type="ECO:0000313" key="4">
    <source>
        <dbReference type="Proteomes" id="UP001189429"/>
    </source>
</evidence>
<feature type="compositionally biased region" description="Low complexity" evidence="1">
    <location>
        <begin position="244"/>
        <end position="253"/>
    </location>
</feature>
<organism evidence="2 4">
    <name type="scientific">Prorocentrum cordatum</name>
    <dbReference type="NCBI Taxonomy" id="2364126"/>
    <lineage>
        <taxon>Eukaryota</taxon>
        <taxon>Sar</taxon>
        <taxon>Alveolata</taxon>
        <taxon>Dinophyceae</taxon>
        <taxon>Prorocentrales</taxon>
        <taxon>Prorocentraceae</taxon>
        <taxon>Prorocentrum</taxon>
    </lineage>
</organism>
<gene>
    <name evidence="2" type="ORF">PCOR1329_LOCUS4037</name>
    <name evidence="3" type="ORF">PCOR1329_LOCUS43343</name>
</gene>
<sequence>MPPTADARAAAPLEAARGAVLAVHAAAGLASSAELREVARIVRAAEGLFRTAVALLARPTPPAPAAAPSAKPAAAPRRRRRPRGRGGSARMAVDGEQAVVPDGVDGGGGAQATGASRAAEVDSPMLEEDDSWADALVRGSPPSSTGGRKGKGKSATLATEVQPGGAAAAAILAAAEGDRVRLPDGQEGTLYCAGLGGPIEAEDGQVLVLFTKGRKAMCRMVDLDGLVLAPGAPPPGPRGGRGAVRGAARAAGSGAAGGGR</sequence>
<feature type="region of interest" description="Disordered" evidence="1">
    <location>
        <begin position="60"/>
        <end position="157"/>
    </location>
</feature>
<name>A0ABN9PMF6_9DINO</name>
<keyword evidence="4" id="KW-1185">Reference proteome</keyword>
<dbReference type="Proteomes" id="UP001189429">
    <property type="component" value="Unassembled WGS sequence"/>
</dbReference>
<evidence type="ECO:0000256" key="1">
    <source>
        <dbReference type="SAM" id="MobiDB-lite"/>
    </source>
</evidence>
<dbReference type="EMBL" id="CAUYUJ010015209">
    <property type="protein sequence ID" value="CAK0851104.1"/>
    <property type="molecule type" value="Genomic_DNA"/>
</dbReference>
<dbReference type="EMBL" id="CAUYUJ010001047">
    <property type="protein sequence ID" value="CAK0793889.1"/>
    <property type="molecule type" value="Genomic_DNA"/>
</dbReference>
<evidence type="ECO:0000313" key="2">
    <source>
        <dbReference type="EMBL" id="CAK0793889.1"/>
    </source>
</evidence>
<proteinExistence type="predicted"/>
<protein>
    <submittedName>
        <fullName evidence="2">Uncharacterized protein</fullName>
    </submittedName>
</protein>
<feature type="region of interest" description="Disordered" evidence="1">
    <location>
        <begin position="230"/>
        <end position="260"/>
    </location>
</feature>
<feature type="compositionally biased region" description="Low complexity" evidence="1">
    <location>
        <begin position="66"/>
        <end position="75"/>
    </location>
</feature>